<protein>
    <recommendedName>
        <fullName evidence="12">DNA 3'-5' helicase</fullName>
        <ecNumber evidence="12">5.6.2.4</ecNumber>
    </recommendedName>
    <alternativeName>
        <fullName evidence="13">DNA 3'-5' helicase II</fullName>
    </alternativeName>
</protein>
<dbReference type="EC" id="5.6.2.4" evidence="12"/>
<comment type="catalytic activity">
    <reaction evidence="14">
        <text>ATP + H2O = ADP + phosphate + H(+)</text>
        <dbReference type="Rhea" id="RHEA:13065"/>
        <dbReference type="ChEBI" id="CHEBI:15377"/>
        <dbReference type="ChEBI" id="CHEBI:15378"/>
        <dbReference type="ChEBI" id="CHEBI:30616"/>
        <dbReference type="ChEBI" id="CHEBI:43474"/>
        <dbReference type="ChEBI" id="CHEBI:456216"/>
        <dbReference type="EC" id="5.6.2.4"/>
    </reaction>
</comment>
<sequence>MTPLNSAKPNPILACQVDAKVQDGQARFEAIHLGRSFIVQAPAGSGKTALLTQRYLALLSQVDSPEQIVAMTFTKKAAAEMRERIFKSLALALKPLNPEASVFEQNTWHLSQAALQRNTQQGWDLLKNPNRLRIRTIDSMNGYLVQQMPLLSRLGTQVGVGQNNDEIYRQAARDTFKDTTITDAVGQLLQLVNGRYHKAENLLVDMLKKRDQWMKHLIGVDLTEGKRFLESALSDMVNREARLARAQLSNHFDLLNEALTQADFAFNNDYAEAEILIGVRVHLDLDDLAVWRALGNWMLTNDGTWRKPKGVTKNQGFPAGKADKAAKDAFCAVLDSLNVLQADTSAKALDSLRNLPNPNYEEQEWQSLAFLIELLNRAVLHLKLNFQQSGQADFIEIAQAANYALGDAENPTDLAQQLDYQIKHLLIDEFQDTSVEQFDLLKKLTAGWAEEDGHTLFIVGDPMQSIYRFREAEVGNFLQAWQGSLGGAGQVSLTPLNLTENFRSQPGVVHWVNSAFAQVLPKQDNIQLGAVKFTAATVKAFKDDEPQGEVVGHWGLNWTVDDEKQAVLAELKSVYATLKPGETIGVLGRSRSHLLPLALALKNEKIPFRAVELEGLASRQEIQDVLALTRALLHLNDRPAWIALLRSPLVGLSLAQLYELLGCNDDYFQTPVWQSLVSSELQTPALGVLKQALDTGAHLSLVQRVRSVWLQLDGPQTLPEGDSSALQNVEAYWQLLESLEQSQAILDVAALDKALEVLYAEADASIDSAKCELMTMHKSKGLEFDFVFLPGLGKPPKSDDTSLISWLRFANEAGEDRLILAPIHQRGKSASSLTELIKGFESQKQTYEMGRLLYVAVTRAKQACHLFGSAKYKDVANAKGDVQLNPASNSLLSVLWPVVKTEFDALVDTYVAPEVAATASGFIPKVLRLEDNRAKFTDLLPNLQPLAHPAKTPEASSENSVVAPSQSPDNLLKPLIGTLVHQVLDLLAQKPNLMPELSSTAIEQWLAKRHGVYGHWLAQEGLSQAQIQTALHAVEGSLTNALSHEKCRWALSDQHPEAASELALSSRLMPDEAQQNHIVDRTWVDESGKRWILDYKTAALPEGQTREAFIAGQLEHYEPQLARYGALFNQLENRPQQWVLYFTALNEWVEF</sequence>
<keyword evidence="3" id="KW-0227">DNA damage</keyword>
<dbReference type="PANTHER" id="PTHR11070:SF2">
    <property type="entry name" value="ATP-DEPENDENT DNA HELICASE SRS2"/>
    <property type="match status" value="1"/>
</dbReference>
<evidence type="ECO:0000259" key="16">
    <source>
        <dbReference type="PROSITE" id="PS51198"/>
    </source>
</evidence>
<keyword evidence="5 15" id="KW-0347">Helicase</keyword>
<evidence type="ECO:0000313" key="19">
    <source>
        <dbReference type="Proteomes" id="UP000501466"/>
    </source>
</evidence>
<dbReference type="GO" id="GO:0004527">
    <property type="term" value="F:exonuclease activity"/>
    <property type="evidence" value="ECO:0007669"/>
    <property type="project" value="UniProtKB-KW"/>
</dbReference>
<evidence type="ECO:0000256" key="10">
    <source>
        <dbReference type="ARBA" id="ARBA00023235"/>
    </source>
</evidence>
<dbReference type="GO" id="GO:0043138">
    <property type="term" value="F:3'-5' DNA helicase activity"/>
    <property type="evidence" value="ECO:0007669"/>
    <property type="project" value="UniProtKB-EC"/>
</dbReference>
<dbReference type="Pfam" id="PF12705">
    <property type="entry name" value="PDDEXK_1"/>
    <property type="match status" value="1"/>
</dbReference>
<dbReference type="GO" id="GO:0003677">
    <property type="term" value="F:DNA binding"/>
    <property type="evidence" value="ECO:0007669"/>
    <property type="project" value="UniProtKB-KW"/>
</dbReference>
<dbReference type="InterPro" id="IPR011604">
    <property type="entry name" value="PDDEXK-like_dom_sf"/>
</dbReference>
<evidence type="ECO:0000256" key="13">
    <source>
        <dbReference type="ARBA" id="ARBA00034923"/>
    </source>
</evidence>
<dbReference type="PROSITE" id="PS51198">
    <property type="entry name" value="UVRD_HELICASE_ATP_BIND"/>
    <property type="match status" value="1"/>
</dbReference>
<dbReference type="AlphaFoldDB" id="A0A6F8PKY3"/>
<dbReference type="KEGG" id="tzo:THMIRHAT_05080"/>
<keyword evidence="2 15" id="KW-0547">Nucleotide-binding</keyword>
<evidence type="ECO:0000256" key="2">
    <source>
        <dbReference type="ARBA" id="ARBA00022741"/>
    </source>
</evidence>
<dbReference type="PANTHER" id="PTHR11070">
    <property type="entry name" value="UVRD / RECB / PCRA DNA HELICASE FAMILY MEMBER"/>
    <property type="match status" value="1"/>
</dbReference>
<dbReference type="Gene3D" id="3.40.50.300">
    <property type="entry name" value="P-loop containing nucleotide triphosphate hydrolases"/>
    <property type="match status" value="4"/>
</dbReference>
<feature type="binding site" evidence="15">
    <location>
        <begin position="41"/>
        <end position="48"/>
    </location>
    <ligand>
        <name>ATP</name>
        <dbReference type="ChEBI" id="CHEBI:30616"/>
    </ligand>
</feature>
<evidence type="ECO:0000259" key="17">
    <source>
        <dbReference type="PROSITE" id="PS51217"/>
    </source>
</evidence>
<keyword evidence="10" id="KW-0413">Isomerase</keyword>
<reference evidence="19" key="1">
    <citation type="submission" date="2019-11" db="EMBL/GenBank/DDBJ databases">
        <title>Isolation and characterization of two novel species in the genus Thiomicrorhabdus.</title>
        <authorList>
            <person name="Mochizuki J."/>
            <person name="Kojima H."/>
            <person name="Fukui M."/>
        </authorList>
    </citation>
    <scope>NUCLEOTIDE SEQUENCE [LARGE SCALE GENOMIC DNA]</scope>
    <source>
        <strain evidence="19">AkT22</strain>
    </source>
</reference>
<dbReference type="Proteomes" id="UP000501466">
    <property type="component" value="Chromosome"/>
</dbReference>
<evidence type="ECO:0000256" key="7">
    <source>
        <dbReference type="ARBA" id="ARBA00022840"/>
    </source>
</evidence>
<evidence type="ECO:0000256" key="8">
    <source>
        <dbReference type="ARBA" id="ARBA00023125"/>
    </source>
</evidence>
<proteinExistence type="predicted"/>
<dbReference type="Pfam" id="PF13361">
    <property type="entry name" value="UvrD_C"/>
    <property type="match status" value="2"/>
</dbReference>
<evidence type="ECO:0000256" key="6">
    <source>
        <dbReference type="ARBA" id="ARBA00022839"/>
    </source>
</evidence>
<keyword evidence="7 15" id="KW-0067">ATP-binding</keyword>
<evidence type="ECO:0000256" key="12">
    <source>
        <dbReference type="ARBA" id="ARBA00034808"/>
    </source>
</evidence>
<gene>
    <name evidence="18" type="ORF">THMIRHAT_05080</name>
</gene>
<dbReference type="Pfam" id="PF00580">
    <property type="entry name" value="UvrD-helicase"/>
    <property type="match status" value="1"/>
</dbReference>
<organism evidence="18 19">
    <name type="scientific">Thiosulfativibrio zosterae</name>
    <dbReference type="NCBI Taxonomy" id="2675053"/>
    <lineage>
        <taxon>Bacteria</taxon>
        <taxon>Pseudomonadati</taxon>
        <taxon>Pseudomonadota</taxon>
        <taxon>Gammaproteobacteria</taxon>
        <taxon>Thiotrichales</taxon>
        <taxon>Piscirickettsiaceae</taxon>
        <taxon>Thiosulfativibrio</taxon>
    </lineage>
</organism>
<dbReference type="InterPro" id="IPR011335">
    <property type="entry name" value="Restrct_endonuc-II-like"/>
</dbReference>
<dbReference type="Gene3D" id="3.90.320.10">
    <property type="match status" value="1"/>
</dbReference>
<dbReference type="InterPro" id="IPR000212">
    <property type="entry name" value="DNA_helicase_UvrD/REP"/>
</dbReference>
<dbReference type="EMBL" id="AP021888">
    <property type="protein sequence ID" value="BBP42762.1"/>
    <property type="molecule type" value="Genomic_DNA"/>
</dbReference>
<evidence type="ECO:0000256" key="4">
    <source>
        <dbReference type="ARBA" id="ARBA00022801"/>
    </source>
</evidence>
<evidence type="ECO:0000256" key="15">
    <source>
        <dbReference type="PROSITE-ProRule" id="PRU00560"/>
    </source>
</evidence>
<feature type="domain" description="UvrD-like helicase ATP-binding" evidence="16">
    <location>
        <begin position="20"/>
        <end position="505"/>
    </location>
</feature>
<keyword evidence="4 15" id="KW-0378">Hydrolase</keyword>
<dbReference type="InterPro" id="IPR027417">
    <property type="entry name" value="P-loop_NTPase"/>
</dbReference>
<evidence type="ECO:0000256" key="14">
    <source>
        <dbReference type="ARBA" id="ARBA00048988"/>
    </source>
</evidence>
<evidence type="ECO:0000256" key="3">
    <source>
        <dbReference type="ARBA" id="ARBA00022763"/>
    </source>
</evidence>
<dbReference type="InterPro" id="IPR038726">
    <property type="entry name" value="PDDEXK_AddAB-type"/>
</dbReference>
<evidence type="ECO:0000256" key="9">
    <source>
        <dbReference type="ARBA" id="ARBA00023204"/>
    </source>
</evidence>
<keyword evidence="9" id="KW-0234">DNA repair</keyword>
<dbReference type="GO" id="GO:0005829">
    <property type="term" value="C:cytosol"/>
    <property type="evidence" value="ECO:0007669"/>
    <property type="project" value="TreeGrafter"/>
</dbReference>
<evidence type="ECO:0000256" key="5">
    <source>
        <dbReference type="ARBA" id="ARBA00022806"/>
    </source>
</evidence>
<dbReference type="GO" id="GO:0005524">
    <property type="term" value="F:ATP binding"/>
    <property type="evidence" value="ECO:0007669"/>
    <property type="project" value="UniProtKB-UniRule"/>
</dbReference>
<dbReference type="GO" id="GO:0033202">
    <property type="term" value="C:DNA helicase complex"/>
    <property type="evidence" value="ECO:0007669"/>
    <property type="project" value="TreeGrafter"/>
</dbReference>
<dbReference type="RefSeq" id="WP_173290475.1">
    <property type="nucleotide sequence ID" value="NZ_AP021888.1"/>
</dbReference>
<feature type="domain" description="UvrD-like helicase C-terminal" evidence="17">
    <location>
        <begin position="517"/>
        <end position="781"/>
    </location>
</feature>
<evidence type="ECO:0000256" key="1">
    <source>
        <dbReference type="ARBA" id="ARBA00022722"/>
    </source>
</evidence>
<comment type="catalytic activity">
    <reaction evidence="11">
        <text>Couples ATP hydrolysis with the unwinding of duplex DNA by translocating in the 3'-5' direction.</text>
        <dbReference type="EC" id="5.6.2.4"/>
    </reaction>
</comment>
<accession>A0A6F8PKY3</accession>
<dbReference type="SUPFAM" id="SSF52980">
    <property type="entry name" value="Restriction endonuclease-like"/>
    <property type="match status" value="1"/>
</dbReference>
<keyword evidence="6" id="KW-0269">Exonuclease</keyword>
<dbReference type="GO" id="GO:0000725">
    <property type="term" value="P:recombinational repair"/>
    <property type="evidence" value="ECO:0007669"/>
    <property type="project" value="TreeGrafter"/>
</dbReference>
<keyword evidence="1" id="KW-0540">Nuclease</keyword>
<dbReference type="SUPFAM" id="SSF52540">
    <property type="entry name" value="P-loop containing nucleoside triphosphate hydrolases"/>
    <property type="match status" value="1"/>
</dbReference>
<keyword evidence="8" id="KW-0238">DNA-binding</keyword>
<dbReference type="PROSITE" id="PS51217">
    <property type="entry name" value="UVRD_HELICASE_CTER"/>
    <property type="match status" value="1"/>
</dbReference>
<dbReference type="InterPro" id="IPR014016">
    <property type="entry name" value="UvrD-like_ATP-bd"/>
</dbReference>
<dbReference type="InterPro" id="IPR014017">
    <property type="entry name" value="DNA_helicase_UvrD-like_C"/>
</dbReference>
<evidence type="ECO:0000313" key="18">
    <source>
        <dbReference type="EMBL" id="BBP42762.1"/>
    </source>
</evidence>
<evidence type="ECO:0000256" key="11">
    <source>
        <dbReference type="ARBA" id="ARBA00034617"/>
    </source>
</evidence>
<name>A0A6F8PKY3_9GAMM</name>
<keyword evidence="19" id="KW-1185">Reference proteome</keyword>